<dbReference type="PANTHER" id="PTHR47545">
    <property type="entry name" value="MULTIFUNCTIONAL CCA PROTEIN"/>
    <property type="match status" value="1"/>
</dbReference>
<evidence type="ECO:0000256" key="1">
    <source>
        <dbReference type="ARBA" id="ARBA00001946"/>
    </source>
</evidence>
<dbReference type="GO" id="GO:0004810">
    <property type="term" value="F:CCA tRNA nucleotidyltransferase activity"/>
    <property type="evidence" value="ECO:0007669"/>
    <property type="project" value="UniProtKB-EC"/>
</dbReference>
<organism evidence="14 15">
    <name type="scientific">Pelistega europaea</name>
    <dbReference type="NCBI Taxonomy" id="106147"/>
    <lineage>
        <taxon>Bacteria</taxon>
        <taxon>Pseudomonadati</taxon>
        <taxon>Pseudomonadota</taxon>
        <taxon>Betaproteobacteria</taxon>
        <taxon>Burkholderiales</taxon>
        <taxon>Alcaligenaceae</taxon>
        <taxon>Pelistega</taxon>
    </lineage>
</organism>
<dbReference type="CDD" id="cd05398">
    <property type="entry name" value="NT_ClassII-CCAase"/>
    <property type="match status" value="1"/>
</dbReference>
<dbReference type="GO" id="GO:0005524">
    <property type="term" value="F:ATP binding"/>
    <property type="evidence" value="ECO:0007669"/>
    <property type="project" value="UniProtKB-KW"/>
</dbReference>
<evidence type="ECO:0000256" key="8">
    <source>
        <dbReference type="ARBA" id="ARBA00022840"/>
    </source>
</evidence>
<evidence type="ECO:0000256" key="10">
    <source>
        <dbReference type="ARBA" id="ARBA00022884"/>
    </source>
</evidence>
<dbReference type="GO" id="GO:0042245">
    <property type="term" value="P:RNA repair"/>
    <property type="evidence" value="ECO:0007669"/>
    <property type="project" value="UniProtKB-KW"/>
</dbReference>
<dbReference type="Pfam" id="PF12627">
    <property type="entry name" value="PolyA_pol_RNAbd"/>
    <property type="match status" value="1"/>
</dbReference>
<keyword evidence="2 11" id="KW-0808">Transferase</keyword>
<evidence type="ECO:0000313" key="15">
    <source>
        <dbReference type="Proteomes" id="UP000541421"/>
    </source>
</evidence>
<accession>A0A7Y4P5W9</accession>
<reference evidence="14 15" key="1">
    <citation type="submission" date="2020-05" db="EMBL/GenBank/DDBJ databases">
        <authorList>
            <person name="Niu N."/>
        </authorList>
    </citation>
    <scope>NUCLEOTIDE SEQUENCE [LARGE SCALE GENOMIC DNA]</scope>
    <source>
        <strain evidence="14 15">LMG10982</strain>
    </source>
</reference>
<dbReference type="SUPFAM" id="SSF81301">
    <property type="entry name" value="Nucleotidyltransferase"/>
    <property type="match status" value="1"/>
</dbReference>
<evidence type="ECO:0000256" key="9">
    <source>
        <dbReference type="ARBA" id="ARBA00022842"/>
    </source>
</evidence>
<evidence type="ECO:0000256" key="7">
    <source>
        <dbReference type="ARBA" id="ARBA00022800"/>
    </source>
</evidence>
<evidence type="ECO:0000256" key="6">
    <source>
        <dbReference type="ARBA" id="ARBA00022741"/>
    </source>
</evidence>
<keyword evidence="10 11" id="KW-0694">RNA-binding</keyword>
<dbReference type="Gene3D" id="3.30.460.10">
    <property type="entry name" value="Beta Polymerase, domain 2"/>
    <property type="match status" value="1"/>
</dbReference>
<protein>
    <submittedName>
        <fullName evidence="14">CCA tRNA nucleotidyltransferase</fullName>
        <ecNumber evidence="14">2.7.7.72</ecNumber>
    </submittedName>
</protein>
<keyword evidence="6" id="KW-0547">Nucleotide-binding</keyword>
<dbReference type="GO" id="GO:0046872">
    <property type="term" value="F:metal ion binding"/>
    <property type="evidence" value="ECO:0007669"/>
    <property type="project" value="UniProtKB-KW"/>
</dbReference>
<evidence type="ECO:0000256" key="5">
    <source>
        <dbReference type="ARBA" id="ARBA00022723"/>
    </source>
</evidence>
<dbReference type="InterPro" id="IPR002646">
    <property type="entry name" value="PolA_pol_head_dom"/>
</dbReference>
<evidence type="ECO:0000259" key="12">
    <source>
        <dbReference type="Pfam" id="PF01743"/>
    </source>
</evidence>
<feature type="domain" description="tRNA nucleotidyltransferase/poly(A) polymerase RNA and SrmB- binding" evidence="13">
    <location>
        <begin position="168"/>
        <end position="228"/>
    </location>
</feature>
<dbReference type="SUPFAM" id="SSF81891">
    <property type="entry name" value="Poly A polymerase C-terminal region-like"/>
    <property type="match status" value="1"/>
</dbReference>
<evidence type="ECO:0000256" key="11">
    <source>
        <dbReference type="RuleBase" id="RU003953"/>
    </source>
</evidence>
<proteinExistence type="inferred from homology"/>
<dbReference type="InterPro" id="IPR032828">
    <property type="entry name" value="PolyA_RNA-bd"/>
</dbReference>
<dbReference type="InterPro" id="IPR043519">
    <property type="entry name" value="NT_sf"/>
</dbReference>
<keyword evidence="15" id="KW-1185">Reference proteome</keyword>
<keyword evidence="7" id="KW-0692">RNA repair</keyword>
<dbReference type="GO" id="GO:0003723">
    <property type="term" value="F:RNA binding"/>
    <property type="evidence" value="ECO:0007669"/>
    <property type="project" value="UniProtKB-KW"/>
</dbReference>
<comment type="cofactor">
    <cofactor evidence="1">
        <name>Mg(2+)</name>
        <dbReference type="ChEBI" id="CHEBI:18420"/>
    </cofactor>
</comment>
<comment type="caution">
    <text evidence="14">The sequence shown here is derived from an EMBL/GenBank/DDBJ whole genome shotgun (WGS) entry which is preliminary data.</text>
</comment>
<dbReference type="Gene3D" id="1.10.3090.10">
    <property type="entry name" value="cca-adding enzyme, domain 2"/>
    <property type="match status" value="1"/>
</dbReference>
<dbReference type="Proteomes" id="UP000541421">
    <property type="component" value="Unassembled WGS sequence"/>
</dbReference>
<dbReference type="InterPro" id="IPR050124">
    <property type="entry name" value="tRNA_CCA-adding_enzyme"/>
</dbReference>
<dbReference type="PANTHER" id="PTHR47545:SF1">
    <property type="entry name" value="MULTIFUNCTIONAL CCA PROTEIN"/>
    <property type="match status" value="1"/>
</dbReference>
<evidence type="ECO:0000313" key="14">
    <source>
        <dbReference type="EMBL" id="NOL49304.1"/>
    </source>
</evidence>
<name>A0A7Y4P5W9_9BURK</name>
<evidence type="ECO:0000256" key="3">
    <source>
        <dbReference type="ARBA" id="ARBA00022694"/>
    </source>
</evidence>
<keyword evidence="8" id="KW-0067">ATP-binding</keyword>
<evidence type="ECO:0000259" key="13">
    <source>
        <dbReference type="Pfam" id="PF12627"/>
    </source>
</evidence>
<comment type="similarity">
    <text evidence="11">Belongs to the tRNA nucleotidyltransferase/poly(A) polymerase family.</text>
</comment>
<keyword evidence="4 14" id="KW-0548">Nucleotidyltransferase</keyword>
<feature type="domain" description="Poly A polymerase head" evidence="12">
    <location>
        <begin position="23"/>
        <end position="141"/>
    </location>
</feature>
<dbReference type="PIRSF" id="PIRSF000813">
    <property type="entry name" value="CCA_bact"/>
    <property type="match status" value="1"/>
</dbReference>
<sequence length="395" mass="44155">MTLLSTLASLVGDNDNCTCGLQVYCVGGAVRDALLGLPAGDRDWVVVGSTPEEMVSRGFTPVGGDFPVFLHPKTREEYALARTERKSGRGYQGFTFYTGVDVSLEEDLRRRDFTINAMAVDAQGRLHDPYKGLVDLQTRVFRHVSEAFIEDPVRILRLGRFLSRFTLFQVAEETLFLCCQMVSNHEVDALVPERVWKEISRALMCAKPSRFFKFLDSIGALDRVLPGVGEEVSDYLDNADVSTLDLSQRYALMAYASTGGDVDKIKTLSQHLHVSREQADYAYYLPVVVDMLPALNLPNKSSLPLSDSQAENIVVFIEKLDGIRKPGRLLALIKVAKLLLKIPDMAYMQCWHDRLDAINDISTGDIAKQYAPDTQAIKVAIHQARVDRLIRLVHD</sequence>
<keyword evidence="9" id="KW-0460">Magnesium</keyword>
<evidence type="ECO:0000256" key="4">
    <source>
        <dbReference type="ARBA" id="ARBA00022695"/>
    </source>
</evidence>
<dbReference type="AlphaFoldDB" id="A0A7Y4P5W9"/>
<dbReference type="InterPro" id="IPR012006">
    <property type="entry name" value="CCA_bact"/>
</dbReference>
<dbReference type="Pfam" id="PF01743">
    <property type="entry name" value="PolyA_pol"/>
    <property type="match status" value="1"/>
</dbReference>
<keyword evidence="5" id="KW-0479">Metal-binding</keyword>
<evidence type="ECO:0000256" key="2">
    <source>
        <dbReference type="ARBA" id="ARBA00022679"/>
    </source>
</evidence>
<dbReference type="EMBL" id="JABGBO010000003">
    <property type="protein sequence ID" value="NOL49304.1"/>
    <property type="molecule type" value="Genomic_DNA"/>
</dbReference>
<dbReference type="EC" id="2.7.7.72" evidence="14"/>
<keyword evidence="3" id="KW-0819">tRNA processing</keyword>
<gene>
    <name evidence="14" type="ORF">HKX40_03995</name>
</gene>
<dbReference type="GO" id="GO:0001680">
    <property type="term" value="P:tRNA 3'-terminal CCA addition"/>
    <property type="evidence" value="ECO:0007669"/>
    <property type="project" value="InterPro"/>
</dbReference>